<proteinExistence type="predicted"/>
<dbReference type="SUPFAM" id="SSF53474">
    <property type="entry name" value="alpha/beta-Hydrolases"/>
    <property type="match status" value="1"/>
</dbReference>
<dbReference type="AlphaFoldDB" id="E3MDE8"/>
<reference evidence="1" key="1">
    <citation type="submission" date="2007-07" db="EMBL/GenBank/DDBJ databases">
        <title>PCAP assembly of the Caenorhabditis remanei genome.</title>
        <authorList>
            <consortium name="The Caenorhabditis remanei Sequencing Consortium"/>
            <person name="Wilson R.K."/>
        </authorList>
    </citation>
    <scope>NUCLEOTIDE SEQUENCE [LARGE SCALE GENOMIC DNA]</scope>
    <source>
        <strain evidence="1">PB4641</strain>
    </source>
</reference>
<dbReference type="InterPro" id="IPR002918">
    <property type="entry name" value="Lipase_EstA/Esterase_EstB"/>
</dbReference>
<dbReference type="PANTHER" id="PTHR32015:SF3">
    <property type="entry name" value="TRIACYLGLYCEROL LIPASE"/>
    <property type="match status" value="1"/>
</dbReference>
<name>E3MDE8_CAERE</name>
<organism evidence="2">
    <name type="scientific">Caenorhabditis remanei</name>
    <name type="common">Caenorhabditis vulgaris</name>
    <dbReference type="NCBI Taxonomy" id="31234"/>
    <lineage>
        <taxon>Eukaryota</taxon>
        <taxon>Metazoa</taxon>
        <taxon>Ecdysozoa</taxon>
        <taxon>Nematoda</taxon>
        <taxon>Chromadorea</taxon>
        <taxon>Rhabditida</taxon>
        <taxon>Rhabditina</taxon>
        <taxon>Rhabditomorpha</taxon>
        <taxon>Rhabditoidea</taxon>
        <taxon>Rhabditidae</taxon>
        <taxon>Peloderinae</taxon>
        <taxon>Caenorhabditis</taxon>
    </lineage>
</organism>
<dbReference type="STRING" id="31234.E3MDE8"/>
<dbReference type="PANTHER" id="PTHR32015">
    <property type="entry name" value="FASTING INDUCED LIPASE"/>
    <property type="match status" value="1"/>
</dbReference>
<dbReference type="InterPro" id="IPR029058">
    <property type="entry name" value="AB_hydrolase_fold"/>
</dbReference>
<keyword evidence="2" id="KW-1185">Reference proteome</keyword>
<dbReference type="OrthoDB" id="5792589at2759"/>
<dbReference type="FunFam" id="3.40.50.1820:FF:000377">
    <property type="entry name" value="LIPaSe related"/>
    <property type="match status" value="1"/>
</dbReference>
<dbReference type="InParanoid" id="E3MDE8"/>
<dbReference type="HOGENOM" id="CLU_049494_0_0_1"/>
<dbReference type="Gene3D" id="3.40.50.1820">
    <property type="entry name" value="alpha/beta hydrolase"/>
    <property type="match status" value="1"/>
</dbReference>
<evidence type="ECO:0000313" key="1">
    <source>
        <dbReference type="EMBL" id="EFO99086.1"/>
    </source>
</evidence>
<evidence type="ECO:0000313" key="2">
    <source>
        <dbReference type="Proteomes" id="UP000008281"/>
    </source>
</evidence>
<dbReference type="GO" id="GO:0016042">
    <property type="term" value="P:lipid catabolic process"/>
    <property type="evidence" value="ECO:0007669"/>
    <property type="project" value="InterPro"/>
</dbReference>
<dbReference type="Pfam" id="PF01674">
    <property type="entry name" value="Lipase_2"/>
    <property type="match status" value="1"/>
</dbReference>
<dbReference type="Proteomes" id="UP000008281">
    <property type="component" value="Unassembled WGS sequence"/>
</dbReference>
<dbReference type="eggNOG" id="ENOG502R6V1">
    <property type="taxonomic scope" value="Eukaryota"/>
</dbReference>
<protein>
    <submittedName>
        <fullName evidence="1">CRE-LIPS-7 protein</fullName>
    </submittedName>
</protein>
<dbReference type="FunCoup" id="E3MDE8">
    <property type="interactions" value="3"/>
</dbReference>
<accession>E3MDE8</accession>
<sequence length="322" mass="35986">MFLCILKLYLVIFYRFHQFQFQFFFNFSDPPFQMIIQTLLLLFPLISCDFSPHFRKFLHDSYGIAITDMLERTDLGMDASFGGKDSAADVPRNQAVIIVHGITNKASRFAGTAAFLKSKGYKNAEIYGTTWGDGGRTPVGLVEMKCNYVKQIRAMIIAVRQYTGQQVDVIGYSMGAPLARKAILGGQCVDTREILGAPLTELVDTFLSVAGANYGSVLCIVPVPVGTCNKRNGLHCDSEFLNDINNQQRYEGSHTFSIFSTADEKIGFRSCGRPVSPIRGGTGFVKRDGLNHDQLMDTTHPLQRNFILYHSPKAPKHNRYLL</sequence>
<dbReference type="EMBL" id="DS268437">
    <property type="protein sequence ID" value="EFO99086.1"/>
    <property type="molecule type" value="Genomic_DNA"/>
</dbReference>
<gene>
    <name evidence="1" type="primary">Cre-lips-7</name>
    <name evidence="1" type="ORF">CRE_17894</name>
</gene>
<dbReference type="OMA" id="GLVDMKC"/>
<dbReference type="GO" id="GO:0016298">
    <property type="term" value="F:lipase activity"/>
    <property type="evidence" value="ECO:0007669"/>
    <property type="project" value="TreeGrafter"/>
</dbReference>